<evidence type="ECO:0000259" key="1">
    <source>
        <dbReference type="PROSITE" id="PS50983"/>
    </source>
</evidence>
<reference evidence="2 3" key="1">
    <citation type="submission" date="2020-08" db="EMBL/GenBank/DDBJ databases">
        <title>Genome sequencing of Purple Non-Sulfur Bacteria from various extreme environments.</title>
        <authorList>
            <person name="Mayer M."/>
        </authorList>
    </citation>
    <scope>NUCLEOTIDE SEQUENCE [LARGE SCALE GENOMIC DNA]</scope>
    <source>
        <strain evidence="2 3">JA131</strain>
    </source>
</reference>
<dbReference type="InterPro" id="IPR002491">
    <property type="entry name" value="ABC_transptr_periplasmic_BD"/>
</dbReference>
<accession>A0A7W6RG68</accession>
<dbReference type="Proteomes" id="UP000554286">
    <property type="component" value="Unassembled WGS sequence"/>
</dbReference>
<dbReference type="AlphaFoldDB" id="A0A7W6RG68"/>
<dbReference type="RefSeq" id="WP_184048339.1">
    <property type="nucleotide sequence ID" value="NZ_JACIGK010000041.1"/>
</dbReference>
<dbReference type="Gene3D" id="3.40.50.1980">
    <property type="entry name" value="Nitrogenase molybdenum iron protein domain"/>
    <property type="match status" value="2"/>
</dbReference>
<dbReference type="Pfam" id="PF01497">
    <property type="entry name" value="Peripla_BP_2"/>
    <property type="match status" value="1"/>
</dbReference>
<protein>
    <submittedName>
        <fullName evidence="2">Iron complex transport system substrate-binding protein</fullName>
    </submittedName>
</protein>
<proteinExistence type="predicted"/>
<dbReference type="PANTHER" id="PTHR30535:SF4">
    <property type="entry name" value="HEMIN-BINDING PERIPLASMIC PROTEIN HMUT"/>
    <property type="match status" value="1"/>
</dbReference>
<evidence type="ECO:0000313" key="2">
    <source>
        <dbReference type="EMBL" id="MBB4267985.1"/>
    </source>
</evidence>
<dbReference type="SUPFAM" id="SSF53807">
    <property type="entry name" value="Helical backbone' metal receptor"/>
    <property type="match status" value="1"/>
</dbReference>
<dbReference type="PROSITE" id="PS50983">
    <property type="entry name" value="FE_B12_PBP"/>
    <property type="match status" value="1"/>
</dbReference>
<feature type="domain" description="Fe/B12 periplasmic-binding" evidence="1">
    <location>
        <begin position="37"/>
        <end position="292"/>
    </location>
</feature>
<comment type="caution">
    <text evidence="2">The sequence shown here is derived from an EMBL/GenBank/DDBJ whole genome shotgun (WGS) entry which is preliminary data.</text>
</comment>
<name>A0A7W6RG68_9PROT</name>
<keyword evidence="3" id="KW-1185">Reference proteome</keyword>
<gene>
    <name evidence="2" type="ORF">GGD89_003638</name>
</gene>
<organism evidence="2 3">
    <name type="scientific">Roseospira visakhapatnamensis</name>
    <dbReference type="NCBI Taxonomy" id="390880"/>
    <lineage>
        <taxon>Bacteria</taxon>
        <taxon>Pseudomonadati</taxon>
        <taxon>Pseudomonadota</taxon>
        <taxon>Alphaproteobacteria</taxon>
        <taxon>Rhodospirillales</taxon>
        <taxon>Rhodospirillaceae</taxon>
        <taxon>Roseospira</taxon>
    </lineage>
</organism>
<dbReference type="EMBL" id="JACIGK010000041">
    <property type="protein sequence ID" value="MBB4267985.1"/>
    <property type="molecule type" value="Genomic_DNA"/>
</dbReference>
<evidence type="ECO:0000313" key="3">
    <source>
        <dbReference type="Proteomes" id="UP000554286"/>
    </source>
</evidence>
<dbReference type="PANTHER" id="PTHR30535">
    <property type="entry name" value="VITAMIN B12-BINDING PROTEIN"/>
    <property type="match status" value="1"/>
</dbReference>
<sequence>MIDSARPGRGRLTLGIGLVGAILTALAPPAQAEGPHRVVSIGGAVTEIVYALGAEDRLVAVDSTSSHPPAAEDLPDVGYMRQLAAEPILALGPDLLLVIEDAGPPEVIAQLHATGVPIVTVPDEPTIDGVLDKVRRVAAALGEDEAGETLAGKIRTAHDAVTARLEGITERPHVLFLMSMGGGAPLAAGADTSAAAVIEMAGGQVTPNDFSGFKPVSPEALAMAAPDVVLVSERTLEALGGAEAILTRPDLANSPAARTGRVVAMDALMLLGFGPRTPDAVATLAEALHPDRMSGR</sequence>
<dbReference type="InterPro" id="IPR050902">
    <property type="entry name" value="ABC_Transporter_SBP"/>
</dbReference>